<dbReference type="InterPro" id="IPR035205">
    <property type="entry name" value="DUF5320"/>
</dbReference>
<organism evidence="2 3">
    <name type="scientific">Caldanaerovirga acetigignens</name>
    <dbReference type="NCBI Taxonomy" id="447595"/>
    <lineage>
        <taxon>Bacteria</taxon>
        <taxon>Bacillati</taxon>
        <taxon>Bacillota</taxon>
        <taxon>Clostridia</taxon>
        <taxon>Thermosediminibacterales</taxon>
        <taxon>Thermosediminibacteraceae</taxon>
        <taxon>Caldanaerovirga</taxon>
    </lineage>
</organism>
<dbReference type="EMBL" id="FRCR01000013">
    <property type="protein sequence ID" value="SHM79518.1"/>
    <property type="molecule type" value="Genomic_DNA"/>
</dbReference>
<protein>
    <recommendedName>
        <fullName evidence="4">DUF5320 domain-containing protein</fullName>
    </recommendedName>
</protein>
<evidence type="ECO:0000256" key="1">
    <source>
        <dbReference type="SAM" id="Coils"/>
    </source>
</evidence>
<dbReference type="Proteomes" id="UP000184375">
    <property type="component" value="Unassembled WGS sequence"/>
</dbReference>
<dbReference type="Pfam" id="PF17253">
    <property type="entry name" value="DUF5320"/>
    <property type="match status" value="1"/>
</dbReference>
<keyword evidence="1" id="KW-0175">Coiled coil</keyword>
<feature type="coiled-coil region" evidence="1">
    <location>
        <begin position="93"/>
        <end position="136"/>
    </location>
</feature>
<sequence length="137" mass="15419">MPRGDGTGPWGLGPKTGRAAGFCAGFPVPGFMNPVGRGFWGRRFWRRAFGLGPGAFGAGRGWRHWYYATGLPFWARQFYPFDPVAARPAAEDAQKYEAEILSQEARLLKEELKAIEERLEQLKKAKKEDIDEKGQEE</sequence>
<dbReference type="STRING" id="447595.SAMN05660826_01967"/>
<gene>
    <name evidence="2" type="ORF">SAMN05660826_01967</name>
</gene>
<evidence type="ECO:0008006" key="4">
    <source>
        <dbReference type="Google" id="ProtNLM"/>
    </source>
</evidence>
<accession>A0A1M7LN67</accession>
<proteinExistence type="predicted"/>
<keyword evidence="3" id="KW-1185">Reference proteome</keyword>
<evidence type="ECO:0000313" key="3">
    <source>
        <dbReference type="Proteomes" id="UP000184375"/>
    </source>
</evidence>
<dbReference type="AlphaFoldDB" id="A0A1M7LN67"/>
<reference evidence="3" key="1">
    <citation type="submission" date="2016-11" db="EMBL/GenBank/DDBJ databases">
        <authorList>
            <person name="Varghese N."/>
            <person name="Submissions S."/>
        </authorList>
    </citation>
    <scope>NUCLEOTIDE SEQUENCE [LARGE SCALE GENOMIC DNA]</scope>
    <source>
        <strain evidence="3">DSM 18802</strain>
    </source>
</reference>
<evidence type="ECO:0000313" key="2">
    <source>
        <dbReference type="EMBL" id="SHM79518.1"/>
    </source>
</evidence>
<dbReference type="OrthoDB" id="9815278at2"/>
<name>A0A1M7LN67_9FIRM</name>
<dbReference type="RefSeq" id="WP_073257989.1">
    <property type="nucleotide sequence ID" value="NZ_FRCR01000013.1"/>
</dbReference>